<dbReference type="RefSeq" id="WP_099213381.1">
    <property type="nucleotide sequence ID" value="NZ_BEWM01000007.1"/>
</dbReference>
<evidence type="ECO:0000313" key="2">
    <source>
        <dbReference type="Proteomes" id="UP001156614"/>
    </source>
</evidence>
<accession>A0AAV5NHM9</accession>
<dbReference type="Gene3D" id="3.40.30.120">
    <property type="match status" value="1"/>
</dbReference>
<name>A0AAV5NHM9_9PROT</name>
<protein>
    <submittedName>
        <fullName evidence="1">Uncharacterized protein</fullName>
    </submittedName>
</protein>
<comment type="caution">
    <text evidence="1">The sequence shown here is derived from an EMBL/GenBank/DDBJ whole genome shotgun (WGS) entry which is preliminary data.</text>
</comment>
<proteinExistence type="predicted"/>
<gene>
    <name evidence="1" type="ORF">GCM10007867_27580</name>
</gene>
<dbReference type="Proteomes" id="UP001156614">
    <property type="component" value="Unassembled WGS sequence"/>
</dbReference>
<dbReference type="EMBL" id="BSNU01000006">
    <property type="protein sequence ID" value="GLQ63912.1"/>
    <property type="molecule type" value="Genomic_DNA"/>
</dbReference>
<dbReference type="AlphaFoldDB" id="A0AAV5NHM9"/>
<evidence type="ECO:0000313" key="1">
    <source>
        <dbReference type="EMBL" id="GLQ63912.1"/>
    </source>
</evidence>
<sequence>MLDTYEIDWLPVIRNVLAKTEELSNVVESNNMILRHLGDHIGPFIAGFKQVQDTAALQMNELSISYRDTPLSASKTHSGDLRTGDRMPDLLARHQDNGHWKEVRLIDILDPSRFTLLVSQDNDETVNDNYFDTLMEEWGDLIRIVRIKPPSDADTALLYNNLIGQRESIFLVRPDGYIGIIVGRRNAAEELTSYYKSWFSQKA</sequence>
<dbReference type="Pfam" id="PF21274">
    <property type="entry name" value="Rng_hyd_C"/>
    <property type="match status" value="1"/>
</dbReference>
<reference evidence="2" key="1">
    <citation type="journal article" date="2019" name="Int. J. Syst. Evol. Microbiol.">
        <title>The Global Catalogue of Microorganisms (GCM) 10K type strain sequencing project: providing services to taxonomists for standard genome sequencing and annotation.</title>
        <authorList>
            <consortium name="The Broad Institute Genomics Platform"/>
            <consortium name="The Broad Institute Genome Sequencing Center for Infectious Disease"/>
            <person name="Wu L."/>
            <person name="Ma J."/>
        </authorList>
    </citation>
    <scope>NUCLEOTIDE SEQUENCE [LARGE SCALE GENOMIC DNA]</scope>
    <source>
        <strain evidence="2">NBRC 3267</strain>
    </source>
</reference>
<keyword evidence="2" id="KW-1185">Reference proteome</keyword>
<organism evidence="1 2">
    <name type="scientific">Gluconobacter cerinus</name>
    <dbReference type="NCBI Taxonomy" id="38307"/>
    <lineage>
        <taxon>Bacteria</taxon>
        <taxon>Pseudomonadati</taxon>
        <taxon>Pseudomonadota</taxon>
        <taxon>Alphaproteobacteria</taxon>
        <taxon>Acetobacterales</taxon>
        <taxon>Acetobacteraceae</taxon>
        <taxon>Gluconobacter</taxon>
    </lineage>
</organism>